<keyword evidence="2 4" id="KW-0808">Transferase</keyword>
<keyword evidence="3 4" id="KW-0012">Acyltransferase</keyword>
<sequence length="393" mass="40715">MKDVFIVSGARTAIGTFGGSLKDLSPTKLGAIVVREAARRAGVELSEIDHSVFGTVIPTEAADLFLGRTVAIEAGAPDSTLGLTLNRLCGSGAQAIVTAAQQIQLGESSIAVAGGAESMSRAPYAVEGMRYGQRMGDGKLYDWLTNTLSDPFGHGHMGCTAENVAEKFGISRERQDTYALESHSRAARAIEAGRFSEQIVPVALKTRKGVELFVTDEHVRADTNLEGLAKLRPAFREGGTVTAGNASGINDGAAAVLLASGDEVDRRKLTPIGRIVSWGLAGVPPEIMGVGPVHAVPVALERAGLAIADIDVIESNEAFAAQAISVIDGLGLDTTKVNPNGGAIALGHPLGATGAILTVKALYELKRVGGRYGLITMCIGGGQGIALIVERLN</sequence>
<evidence type="ECO:0000259" key="6">
    <source>
        <dbReference type="Pfam" id="PF02803"/>
    </source>
</evidence>
<dbReference type="EC" id="2.3.1.16" evidence="7"/>
<protein>
    <submittedName>
        <fullName evidence="7">Beta-ketothiolase BktB</fullName>
        <ecNumber evidence="7">2.3.1.16</ecNumber>
    </submittedName>
</protein>
<dbReference type="RefSeq" id="WP_211955374.1">
    <property type="nucleotide sequence ID" value="NZ_CAJPVI010000028.1"/>
</dbReference>
<dbReference type="Proteomes" id="UP000672657">
    <property type="component" value="Unassembled WGS sequence"/>
</dbReference>
<comment type="similarity">
    <text evidence="1 4">Belongs to the thiolase-like superfamily. Thiolase family.</text>
</comment>
<name>A0ABN7Q7F1_9BURK</name>
<dbReference type="SUPFAM" id="SSF53901">
    <property type="entry name" value="Thiolase-like"/>
    <property type="match status" value="2"/>
</dbReference>
<dbReference type="Gene3D" id="3.40.47.10">
    <property type="match status" value="2"/>
</dbReference>
<proteinExistence type="inferred from homology"/>
<dbReference type="GO" id="GO:0003988">
    <property type="term" value="F:acetyl-CoA C-acyltransferase activity"/>
    <property type="evidence" value="ECO:0007669"/>
    <property type="project" value="UniProtKB-EC"/>
</dbReference>
<evidence type="ECO:0000259" key="5">
    <source>
        <dbReference type="Pfam" id="PF00108"/>
    </source>
</evidence>
<accession>A0ABN7Q7F1</accession>
<feature type="domain" description="Thiolase N-terminal" evidence="5">
    <location>
        <begin position="4"/>
        <end position="260"/>
    </location>
</feature>
<comment type="caution">
    <text evidence="7">The sequence shown here is derived from an EMBL/GenBank/DDBJ whole genome shotgun (WGS) entry which is preliminary data.</text>
</comment>
<dbReference type="PANTHER" id="PTHR18919">
    <property type="entry name" value="ACETYL-COA C-ACYLTRANSFERASE"/>
    <property type="match status" value="1"/>
</dbReference>
<evidence type="ECO:0000313" key="7">
    <source>
        <dbReference type="EMBL" id="CAG2153368.1"/>
    </source>
</evidence>
<dbReference type="NCBIfam" id="NF006552">
    <property type="entry name" value="PRK09051.1"/>
    <property type="match status" value="1"/>
</dbReference>
<organism evidence="7 8">
    <name type="scientific">Cupriavidus numazuensis</name>
    <dbReference type="NCBI Taxonomy" id="221992"/>
    <lineage>
        <taxon>Bacteria</taxon>
        <taxon>Pseudomonadati</taxon>
        <taxon>Pseudomonadota</taxon>
        <taxon>Betaproteobacteria</taxon>
        <taxon>Burkholderiales</taxon>
        <taxon>Burkholderiaceae</taxon>
        <taxon>Cupriavidus</taxon>
    </lineage>
</organism>
<reference evidence="7 8" key="1">
    <citation type="submission" date="2021-03" db="EMBL/GenBank/DDBJ databases">
        <authorList>
            <person name="Peeters C."/>
        </authorList>
    </citation>
    <scope>NUCLEOTIDE SEQUENCE [LARGE SCALE GENOMIC DNA]</scope>
    <source>
        <strain evidence="7 8">LMG 26411</strain>
    </source>
</reference>
<evidence type="ECO:0000256" key="3">
    <source>
        <dbReference type="ARBA" id="ARBA00023315"/>
    </source>
</evidence>
<evidence type="ECO:0000256" key="2">
    <source>
        <dbReference type="ARBA" id="ARBA00022679"/>
    </source>
</evidence>
<evidence type="ECO:0000256" key="4">
    <source>
        <dbReference type="RuleBase" id="RU003557"/>
    </source>
</evidence>
<dbReference type="InterPro" id="IPR020617">
    <property type="entry name" value="Thiolase_C"/>
</dbReference>
<dbReference type="InterPro" id="IPR020613">
    <property type="entry name" value="Thiolase_CS"/>
</dbReference>
<dbReference type="Pfam" id="PF00108">
    <property type="entry name" value="Thiolase_N"/>
    <property type="match status" value="1"/>
</dbReference>
<dbReference type="CDD" id="cd00751">
    <property type="entry name" value="thiolase"/>
    <property type="match status" value="1"/>
</dbReference>
<evidence type="ECO:0000256" key="1">
    <source>
        <dbReference type="ARBA" id="ARBA00010982"/>
    </source>
</evidence>
<dbReference type="InterPro" id="IPR016039">
    <property type="entry name" value="Thiolase-like"/>
</dbReference>
<dbReference type="NCBIfam" id="TIGR01930">
    <property type="entry name" value="AcCoA-C-Actrans"/>
    <property type="match status" value="1"/>
</dbReference>
<evidence type="ECO:0000313" key="8">
    <source>
        <dbReference type="Proteomes" id="UP000672657"/>
    </source>
</evidence>
<dbReference type="Pfam" id="PF02803">
    <property type="entry name" value="Thiolase_C"/>
    <property type="match status" value="1"/>
</dbReference>
<dbReference type="InterPro" id="IPR020616">
    <property type="entry name" value="Thiolase_N"/>
</dbReference>
<dbReference type="InterPro" id="IPR020610">
    <property type="entry name" value="Thiolase_AS"/>
</dbReference>
<keyword evidence="8" id="KW-1185">Reference proteome</keyword>
<gene>
    <name evidence="7" type="primary">bktB_3</name>
    <name evidence="7" type="ORF">LMG26411_04395</name>
</gene>
<dbReference type="PIRSF" id="PIRSF000429">
    <property type="entry name" value="Ac-CoA_Ac_transf"/>
    <property type="match status" value="1"/>
</dbReference>
<dbReference type="PROSITE" id="PS00099">
    <property type="entry name" value="THIOLASE_3"/>
    <property type="match status" value="1"/>
</dbReference>
<dbReference type="PROSITE" id="PS00737">
    <property type="entry name" value="THIOLASE_2"/>
    <property type="match status" value="1"/>
</dbReference>
<dbReference type="InterPro" id="IPR002155">
    <property type="entry name" value="Thiolase"/>
</dbReference>
<feature type="domain" description="Thiolase C-terminal" evidence="6">
    <location>
        <begin position="270"/>
        <end position="391"/>
    </location>
</feature>
<dbReference type="PANTHER" id="PTHR18919:SF107">
    <property type="entry name" value="ACETYL-COA ACETYLTRANSFERASE, CYTOSOLIC"/>
    <property type="match status" value="1"/>
</dbReference>
<dbReference type="EMBL" id="CAJPVI010000028">
    <property type="protein sequence ID" value="CAG2153368.1"/>
    <property type="molecule type" value="Genomic_DNA"/>
</dbReference>